<evidence type="ECO:0000256" key="5">
    <source>
        <dbReference type="ARBA" id="ARBA00023186"/>
    </source>
</evidence>
<protein>
    <recommendedName>
        <fullName evidence="3">peptidylprolyl isomerase</fullName>
        <ecNumber evidence="3">5.2.1.8</ecNumber>
    </recommendedName>
    <alternativeName>
        <fullName evidence="7">Rotamase</fullName>
    </alternativeName>
</protein>
<dbReference type="InterPro" id="IPR001179">
    <property type="entry name" value="PPIase_FKBP_dom"/>
</dbReference>
<dbReference type="InterPro" id="IPR027304">
    <property type="entry name" value="Trigger_fact/SurA_dom_sf"/>
</dbReference>
<dbReference type="GO" id="GO:0044183">
    <property type="term" value="F:protein folding chaperone"/>
    <property type="evidence" value="ECO:0007669"/>
    <property type="project" value="TreeGrafter"/>
</dbReference>
<reference evidence="11 12" key="1">
    <citation type="journal article" date="2009" name="Science">
        <title>Green evolution and dynamic adaptations revealed by genomes of the marine picoeukaryotes Micromonas.</title>
        <authorList>
            <person name="Worden A.Z."/>
            <person name="Lee J.H."/>
            <person name="Mock T."/>
            <person name="Rouze P."/>
            <person name="Simmons M.P."/>
            <person name="Aerts A.L."/>
            <person name="Allen A.E."/>
            <person name="Cuvelier M.L."/>
            <person name="Derelle E."/>
            <person name="Everett M.V."/>
            <person name="Foulon E."/>
            <person name="Grimwood J."/>
            <person name="Gundlach H."/>
            <person name="Henrissat B."/>
            <person name="Napoli C."/>
            <person name="McDonald S.M."/>
            <person name="Parker M.S."/>
            <person name="Rombauts S."/>
            <person name="Salamov A."/>
            <person name="Von Dassow P."/>
            <person name="Badger J.H."/>
            <person name="Coutinho P.M."/>
            <person name="Demir E."/>
            <person name="Dubchak I."/>
            <person name="Gentemann C."/>
            <person name="Eikrem W."/>
            <person name="Gready J.E."/>
            <person name="John U."/>
            <person name="Lanier W."/>
            <person name="Lindquist E.A."/>
            <person name="Lucas S."/>
            <person name="Mayer K.F."/>
            <person name="Moreau H."/>
            <person name="Not F."/>
            <person name="Otillar R."/>
            <person name="Panaud O."/>
            <person name="Pangilinan J."/>
            <person name="Paulsen I."/>
            <person name="Piegu B."/>
            <person name="Poliakov A."/>
            <person name="Robbens S."/>
            <person name="Schmutz J."/>
            <person name="Toulza E."/>
            <person name="Wyss T."/>
            <person name="Zelensky A."/>
            <person name="Zhou K."/>
            <person name="Armbrust E.V."/>
            <person name="Bhattacharya D."/>
            <person name="Goodenough U.W."/>
            <person name="Van de Peer Y."/>
            <person name="Grigoriev I.V."/>
        </authorList>
    </citation>
    <scope>NUCLEOTIDE SEQUENCE [LARGE SCALE GENOMIC DNA]</scope>
    <source>
        <strain evidence="12">RCC299 / NOUM17</strain>
    </source>
</reference>
<dbReference type="KEGG" id="mis:MICPUN_61093"/>
<dbReference type="Gene3D" id="3.30.70.1050">
    <property type="entry name" value="Trigger factor ribosome-binding domain"/>
    <property type="match status" value="1"/>
</dbReference>
<dbReference type="EMBL" id="CP001329">
    <property type="protein sequence ID" value="ACO65422.1"/>
    <property type="molecule type" value="Genomic_DNA"/>
</dbReference>
<evidence type="ECO:0000313" key="11">
    <source>
        <dbReference type="EMBL" id="ACO65422.1"/>
    </source>
</evidence>
<evidence type="ECO:0000256" key="1">
    <source>
        <dbReference type="ARBA" id="ARBA00000971"/>
    </source>
</evidence>
<dbReference type="GO" id="GO:0015031">
    <property type="term" value="P:protein transport"/>
    <property type="evidence" value="ECO:0007669"/>
    <property type="project" value="InterPro"/>
</dbReference>
<dbReference type="InterPro" id="IPR036611">
    <property type="entry name" value="Trigger_fac_ribosome-bd_sf"/>
</dbReference>
<keyword evidence="6" id="KW-0413">Isomerase</keyword>
<keyword evidence="5" id="KW-0143">Chaperone</keyword>
<accession>C1EBJ4</accession>
<keyword evidence="12" id="KW-1185">Reference proteome</keyword>
<dbReference type="RefSeq" id="XP_002504164.1">
    <property type="nucleotide sequence ID" value="XM_002504118.1"/>
</dbReference>
<dbReference type="GO" id="GO:0043335">
    <property type="term" value="P:protein unfolding"/>
    <property type="evidence" value="ECO:0007669"/>
    <property type="project" value="TreeGrafter"/>
</dbReference>
<dbReference type="InterPro" id="IPR005215">
    <property type="entry name" value="Trig_fac"/>
</dbReference>
<dbReference type="HAMAP" id="MF_00303">
    <property type="entry name" value="Trigger_factor_Tig"/>
    <property type="match status" value="1"/>
</dbReference>
<evidence type="ECO:0000256" key="6">
    <source>
        <dbReference type="ARBA" id="ARBA00023235"/>
    </source>
</evidence>
<dbReference type="eggNOG" id="ENOG502QUET">
    <property type="taxonomic scope" value="Eukaryota"/>
</dbReference>
<dbReference type="Pfam" id="PF00254">
    <property type="entry name" value="FKBP_C"/>
    <property type="match status" value="1"/>
</dbReference>
<dbReference type="PANTHER" id="PTHR30560:SF3">
    <property type="entry name" value="TRIGGER FACTOR-LIKE PROTEIN TIG, CHLOROPLASTIC"/>
    <property type="match status" value="1"/>
</dbReference>
<dbReference type="GeneID" id="8246341"/>
<evidence type="ECO:0000259" key="8">
    <source>
        <dbReference type="Pfam" id="PF00254"/>
    </source>
</evidence>
<dbReference type="OrthoDB" id="3366at2759"/>
<dbReference type="STRING" id="296587.C1EBJ4"/>
<keyword evidence="4" id="KW-0697">Rotamase</keyword>
<evidence type="ECO:0000256" key="2">
    <source>
        <dbReference type="ARBA" id="ARBA00005464"/>
    </source>
</evidence>
<dbReference type="GO" id="GO:0051083">
    <property type="term" value="P:'de novo' cotranslational protein folding"/>
    <property type="evidence" value="ECO:0007669"/>
    <property type="project" value="TreeGrafter"/>
</dbReference>
<dbReference type="SUPFAM" id="SSF109998">
    <property type="entry name" value="Triger factor/SurA peptide-binding domain-like"/>
    <property type="match status" value="1"/>
</dbReference>
<feature type="domain" description="PPIase FKBP-type" evidence="8">
    <location>
        <begin position="233"/>
        <end position="300"/>
    </location>
</feature>
<organism evidence="11 12">
    <name type="scientific">Micromonas commoda (strain RCC299 / NOUM17 / CCMP2709)</name>
    <name type="common">Picoplanktonic green alga</name>
    <dbReference type="NCBI Taxonomy" id="296587"/>
    <lineage>
        <taxon>Eukaryota</taxon>
        <taxon>Viridiplantae</taxon>
        <taxon>Chlorophyta</taxon>
        <taxon>Mamiellophyceae</taxon>
        <taxon>Mamiellales</taxon>
        <taxon>Mamiellaceae</taxon>
        <taxon>Micromonas</taxon>
    </lineage>
</organism>
<dbReference type="SUPFAM" id="SSF54534">
    <property type="entry name" value="FKBP-like"/>
    <property type="match status" value="1"/>
</dbReference>
<evidence type="ECO:0000256" key="4">
    <source>
        <dbReference type="ARBA" id="ARBA00023110"/>
    </source>
</evidence>
<dbReference type="Gene3D" id="3.10.50.40">
    <property type="match status" value="1"/>
</dbReference>
<dbReference type="GO" id="GO:0043022">
    <property type="term" value="F:ribosome binding"/>
    <property type="evidence" value="ECO:0007669"/>
    <property type="project" value="TreeGrafter"/>
</dbReference>
<dbReference type="InterPro" id="IPR046357">
    <property type="entry name" value="PPIase_dom_sf"/>
</dbReference>
<dbReference type="EC" id="5.2.1.8" evidence="3"/>
<dbReference type="Gene3D" id="1.10.3120.10">
    <property type="entry name" value="Trigger factor, C-terminal domain"/>
    <property type="match status" value="1"/>
</dbReference>
<dbReference type="FunFam" id="3.10.50.40:FF:000001">
    <property type="entry name" value="Trigger factor"/>
    <property type="match status" value="1"/>
</dbReference>
<dbReference type="OMA" id="KGIKTQF"/>
<feature type="domain" description="Trigger factor C-terminal" evidence="10">
    <location>
        <begin position="339"/>
        <end position="480"/>
    </location>
</feature>
<sequence>MASAVMSSARAAITSRPIAPKRGAKPLRAVRSVHPTVTVAAAADEVTVKQHDLGDCKVRLEVAVPISVQNEAYQACLEGFAEKCQIPGFNYKKGGGRKKGDAKLPPASVIVNFVGAKEFASACVEEVLQMSIPVAMETVAATALQDSERIETAFDDLKKAFSGSDCAPIGDLTYSIGVEVVPTIKWTGDYRKLKVTVQSPGDDVTDAAEAESIFNAALRNLGTMRVVADRGLEVGDQVVMDLSAVNKATGEEIEGIKQEKFNLDTGAARLNLPGLVDGIVGMKTGETREVPITMPDDWPQAFIRGVEATFTVTLRELFQNDVPEATDAVASKIFPDASTIDDAKAKILESQKATTAAMLEQATNEALVDALAAICDAPLPASIVEETGRQMYSQKMLEMQVGSGLSMEVVNQLASPEMVEKFLETDRKEIELVVRRTIACEELFRLENIQVSEEEFKAEVVAAKEEFERYGTEYDVQRLVEQAGEAIEARKSMEWLRAHAEVTVLPPAGTA</sequence>
<proteinExistence type="inferred from homology"/>
<evidence type="ECO:0000256" key="3">
    <source>
        <dbReference type="ARBA" id="ARBA00013194"/>
    </source>
</evidence>
<evidence type="ECO:0000259" key="9">
    <source>
        <dbReference type="Pfam" id="PF05697"/>
    </source>
</evidence>
<comment type="similarity">
    <text evidence="2">Belongs to the FKBP-type PPIase family. Tig subfamily.</text>
</comment>
<gene>
    <name evidence="11" type="ORF">MICPUN_61093</name>
</gene>
<feature type="domain" description="Trigger factor ribosome-binding bacterial" evidence="9">
    <location>
        <begin position="47"/>
        <end position="208"/>
    </location>
</feature>
<dbReference type="Pfam" id="PF05698">
    <property type="entry name" value="Trigger_C"/>
    <property type="match status" value="1"/>
</dbReference>
<dbReference type="AlphaFoldDB" id="C1EBJ4"/>
<dbReference type="InterPro" id="IPR037041">
    <property type="entry name" value="Trigger_fac_C_sf"/>
</dbReference>
<evidence type="ECO:0000313" key="12">
    <source>
        <dbReference type="Proteomes" id="UP000002009"/>
    </source>
</evidence>
<comment type="catalytic activity">
    <reaction evidence="1">
        <text>[protein]-peptidylproline (omega=180) = [protein]-peptidylproline (omega=0)</text>
        <dbReference type="Rhea" id="RHEA:16237"/>
        <dbReference type="Rhea" id="RHEA-COMP:10747"/>
        <dbReference type="Rhea" id="RHEA-COMP:10748"/>
        <dbReference type="ChEBI" id="CHEBI:83833"/>
        <dbReference type="ChEBI" id="CHEBI:83834"/>
        <dbReference type="EC" id="5.2.1.8"/>
    </reaction>
</comment>
<dbReference type="SUPFAM" id="SSF102735">
    <property type="entry name" value="Trigger factor ribosome-binding domain"/>
    <property type="match status" value="1"/>
</dbReference>
<dbReference type="Pfam" id="PF05697">
    <property type="entry name" value="Trigger_N"/>
    <property type="match status" value="1"/>
</dbReference>
<dbReference type="InterPro" id="IPR008881">
    <property type="entry name" value="Trigger_fac_ribosome-bd_bac"/>
</dbReference>
<dbReference type="InterPro" id="IPR008880">
    <property type="entry name" value="Trigger_fac_C"/>
</dbReference>
<dbReference type="Proteomes" id="UP000002009">
    <property type="component" value="Chromosome 9"/>
</dbReference>
<name>C1EBJ4_MICCC</name>
<evidence type="ECO:0000259" key="10">
    <source>
        <dbReference type="Pfam" id="PF05698"/>
    </source>
</evidence>
<evidence type="ECO:0000256" key="7">
    <source>
        <dbReference type="ARBA" id="ARBA00029569"/>
    </source>
</evidence>
<dbReference type="GO" id="GO:0003755">
    <property type="term" value="F:peptidyl-prolyl cis-trans isomerase activity"/>
    <property type="evidence" value="ECO:0007669"/>
    <property type="project" value="UniProtKB-KW"/>
</dbReference>
<dbReference type="InParanoid" id="C1EBJ4"/>
<dbReference type="FunCoup" id="C1EBJ4">
    <property type="interactions" value="592"/>
</dbReference>
<dbReference type="PANTHER" id="PTHR30560">
    <property type="entry name" value="TRIGGER FACTOR CHAPERONE AND PEPTIDYL-PROLYL CIS/TRANS ISOMERASE"/>
    <property type="match status" value="1"/>
</dbReference>